<protein>
    <recommendedName>
        <fullName evidence="2">Solute-binding protein family 5 domain-containing protein</fullName>
    </recommendedName>
</protein>
<sequence length="589" mass="62198">MPRRPALRSLVAVLLALAASAVGCKTETSDRPERGGTLTVVLGPGGLDHVDPQRVADRETAELLGAYVLRTLTTRSSTDDNGVSVVPDLSAGPPDISTDRTTWTFRLRDGILFDNARPLTCADVKYGVSRAFARELGNDGSGLVSVLDIPIAADGTSEYRGPYATAGRSDVAAFDRAVECSPDGREVTFRLRKPVGAFDEWLADPVFAPVPVGSDIGLGYEQRPVGTGPYRVEERTGGTMSLVRNLHWNASTDPHRAAYPDRITVVETPDPDGVARGLLGNGGRAVDPATVGPAMSAAQLAGLDAGLRATLDERTTATTARGTLATGPDLWSRQIAIDTWRITDPRVRQAIQAALDRTAIRDALVGPWGGDLTDSLIPPSIPLDHRSTGLWTGLGGGVGEDGSADLARELLADDAGKVAASGRPSEVPALRLDHPDTAPDAAAAAIVVARLRAAGFDARARAVPVDGYTDRIRSPDLTGELIMLDYAPQVPAGIVTLTELLGADSPLHVSHWGNDKSENALTLAAMTPNRAQQSEQVAVLDARAVQDGAVVPLFTYRTWKPAGPLVGNAELTPRGTWAYAQLWVRSNLT</sequence>
<dbReference type="RefSeq" id="WP_203947083.1">
    <property type="nucleotide sequence ID" value="NZ_BOOR01000043.1"/>
</dbReference>
<dbReference type="Proteomes" id="UP000605992">
    <property type="component" value="Unassembled WGS sequence"/>
</dbReference>
<dbReference type="GO" id="GO:1904680">
    <property type="term" value="F:peptide transmembrane transporter activity"/>
    <property type="evidence" value="ECO:0007669"/>
    <property type="project" value="TreeGrafter"/>
</dbReference>
<dbReference type="SUPFAM" id="SSF53850">
    <property type="entry name" value="Periplasmic binding protein-like II"/>
    <property type="match status" value="1"/>
</dbReference>
<feature type="domain" description="Solute-binding protein family 5" evidence="2">
    <location>
        <begin position="85"/>
        <end position="473"/>
    </location>
</feature>
<dbReference type="PROSITE" id="PS51257">
    <property type="entry name" value="PROKAR_LIPOPROTEIN"/>
    <property type="match status" value="1"/>
</dbReference>
<dbReference type="Pfam" id="PF00496">
    <property type="entry name" value="SBP_bac_5"/>
    <property type="match status" value="1"/>
</dbReference>
<evidence type="ECO:0000313" key="4">
    <source>
        <dbReference type="Proteomes" id="UP000605992"/>
    </source>
</evidence>
<keyword evidence="1" id="KW-0732">Signal</keyword>
<organism evidence="3 4">
    <name type="scientific">Planotetraspora thailandica</name>
    <dbReference type="NCBI Taxonomy" id="487172"/>
    <lineage>
        <taxon>Bacteria</taxon>
        <taxon>Bacillati</taxon>
        <taxon>Actinomycetota</taxon>
        <taxon>Actinomycetes</taxon>
        <taxon>Streptosporangiales</taxon>
        <taxon>Streptosporangiaceae</taxon>
        <taxon>Planotetraspora</taxon>
    </lineage>
</organism>
<dbReference type="Gene3D" id="3.40.190.10">
    <property type="entry name" value="Periplasmic binding protein-like II"/>
    <property type="match status" value="1"/>
</dbReference>
<dbReference type="PANTHER" id="PTHR30290:SF83">
    <property type="entry name" value="ABC TRANSPORTER SUBSTRATE-BINDING PROTEIN"/>
    <property type="match status" value="1"/>
</dbReference>
<dbReference type="InterPro" id="IPR000914">
    <property type="entry name" value="SBP_5_dom"/>
</dbReference>
<evidence type="ECO:0000256" key="1">
    <source>
        <dbReference type="SAM" id="SignalP"/>
    </source>
</evidence>
<dbReference type="InterPro" id="IPR039424">
    <property type="entry name" value="SBP_5"/>
</dbReference>
<feature type="signal peptide" evidence="1">
    <location>
        <begin position="1"/>
        <end position="21"/>
    </location>
</feature>
<dbReference type="Gene3D" id="3.10.105.10">
    <property type="entry name" value="Dipeptide-binding Protein, Domain 3"/>
    <property type="match status" value="1"/>
</dbReference>
<evidence type="ECO:0000313" key="3">
    <source>
        <dbReference type="EMBL" id="GII56947.1"/>
    </source>
</evidence>
<dbReference type="GO" id="GO:0015833">
    <property type="term" value="P:peptide transport"/>
    <property type="evidence" value="ECO:0007669"/>
    <property type="project" value="TreeGrafter"/>
</dbReference>
<reference evidence="3" key="1">
    <citation type="submission" date="2021-01" db="EMBL/GenBank/DDBJ databases">
        <title>Whole genome shotgun sequence of Planotetraspora thailandica NBRC 104271.</title>
        <authorList>
            <person name="Komaki H."/>
            <person name="Tamura T."/>
        </authorList>
    </citation>
    <scope>NUCLEOTIDE SEQUENCE</scope>
    <source>
        <strain evidence="3">NBRC 104271</strain>
    </source>
</reference>
<comment type="caution">
    <text evidence="3">The sequence shown here is derived from an EMBL/GenBank/DDBJ whole genome shotgun (WGS) entry which is preliminary data.</text>
</comment>
<dbReference type="AlphaFoldDB" id="A0A8J3XVV8"/>
<feature type="chain" id="PRO_5035272694" description="Solute-binding protein family 5 domain-containing protein" evidence="1">
    <location>
        <begin position="22"/>
        <end position="589"/>
    </location>
</feature>
<gene>
    <name evidence="3" type="ORF">Pth03_53360</name>
</gene>
<proteinExistence type="predicted"/>
<name>A0A8J3XVV8_9ACTN</name>
<dbReference type="EMBL" id="BOOR01000043">
    <property type="protein sequence ID" value="GII56947.1"/>
    <property type="molecule type" value="Genomic_DNA"/>
</dbReference>
<dbReference type="PANTHER" id="PTHR30290">
    <property type="entry name" value="PERIPLASMIC BINDING COMPONENT OF ABC TRANSPORTER"/>
    <property type="match status" value="1"/>
</dbReference>
<accession>A0A8J3XVV8</accession>
<keyword evidence="4" id="KW-1185">Reference proteome</keyword>
<evidence type="ECO:0000259" key="2">
    <source>
        <dbReference type="Pfam" id="PF00496"/>
    </source>
</evidence>